<dbReference type="STRING" id="502025.Hoch_4614"/>
<reference evidence="2 3" key="1">
    <citation type="journal article" date="2010" name="Stand. Genomic Sci.">
        <title>Complete genome sequence of Haliangium ochraceum type strain (SMP-2).</title>
        <authorList>
            <consortium name="US DOE Joint Genome Institute (JGI-PGF)"/>
            <person name="Ivanova N."/>
            <person name="Daum C."/>
            <person name="Lang E."/>
            <person name="Abt B."/>
            <person name="Kopitz M."/>
            <person name="Saunders E."/>
            <person name="Lapidus A."/>
            <person name="Lucas S."/>
            <person name="Glavina Del Rio T."/>
            <person name="Nolan M."/>
            <person name="Tice H."/>
            <person name="Copeland A."/>
            <person name="Cheng J.F."/>
            <person name="Chen F."/>
            <person name="Bruce D."/>
            <person name="Goodwin L."/>
            <person name="Pitluck S."/>
            <person name="Mavromatis K."/>
            <person name="Pati A."/>
            <person name="Mikhailova N."/>
            <person name="Chen A."/>
            <person name="Palaniappan K."/>
            <person name="Land M."/>
            <person name="Hauser L."/>
            <person name="Chang Y.J."/>
            <person name="Jeffries C.D."/>
            <person name="Detter J.C."/>
            <person name="Brettin T."/>
            <person name="Rohde M."/>
            <person name="Goker M."/>
            <person name="Bristow J."/>
            <person name="Markowitz V."/>
            <person name="Eisen J.A."/>
            <person name="Hugenholtz P."/>
            <person name="Kyrpides N.C."/>
            <person name="Klenk H.P."/>
        </authorList>
    </citation>
    <scope>NUCLEOTIDE SEQUENCE [LARGE SCALE GENOMIC DNA]</scope>
    <source>
        <strain evidence="3">DSM 14365 / CIP 107738 / JCM 11303 / AJ 13395 / SMP-2</strain>
    </source>
</reference>
<evidence type="ECO:0000313" key="2">
    <source>
        <dbReference type="EMBL" id="ACY17105.1"/>
    </source>
</evidence>
<dbReference type="AlphaFoldDB" id="D0LQ68"/>
<proteinExistence type="predicted"/>
<name>D0LQ68_HALO1</name>
<dbReference type="KEGG" id="hoh:Hoch_4614"/>
<evidence type="ECO:0000313" key="3">
    <source>
        <dbReference type="Proteomes" id="UP000001880"/>
    </source>
</evidence>
<dbReference type="HOGENOM" id="CLU_1903787_0_0_7"/>
<organism evidence="2 3">
    <name type="scientific">Haliangium ochraceum (strain DSM 14365 / JCM 11303 / SMP-2)</name>
    <dbReference type="NCBI Taxonomy" id="502025"/>
    <lineage>
        <taxon>Bacteria</taxon>
        <taxon>Pseudomonadati</taxon>
        <taxon>Myxococcota</taxon>
        <taxon>Polyangia</taxon>
        <taxon>Haliangiales</taxon>
        <taxon>Kofleriaceae</taxon>
        <taxon>Haliangium</taxon>
    </lineage>
</organism>
<accession>D0LQ68</accession>
<sequence>MLSRDRRTGYRVPLEIFLNQYARDRLVRGLTTNIGPTGMFLQTARAPHSQPPATQVVGLEFELPGTGEVIWARGEICYAAADSYALGAGIRFTGMARLHARLLRDFCAEARHQHLNGLLQGIRTPAARGRALA</sequence>
<dbReference type="Proteomes" id="UP000001880">
    <property type="component" value="Chromosome"/>
</dbReference>
<keyword evidence="3" id="KW-1185">Reference proteome</keyword>
<dbReference type="RefSeq" id="WP_012829703.1">
    <property type="nucleotide sequence ID" value="NC_013440.1"/>
</dbReference>
<dbReference type="InterPro" id="IPR009875">
    <property type="entry name" value="PilZ_domain"/>
</dbReference>
<protein>
    <submittedName>
        <fullName evidence="2">Type IV pilus assembly PilZ</fullName>
    </submittedName>
</protein>
<dbReference type="GO" id="GO:0035438">
    <property type="term" value="F:cyclic-di-GMP binding"/>
    <property type="evidence" value="ECO:0007669"/>
    <property type="project" value="InterPro"/>
</dbReference>
<dbReference type="Pfam" id="PF07238">
    <property type="entry name" value="PilZ"/>
    <property type="match status" value="1"/>
</dbReference>
<dbReference type="Gene3D" id="2.40.10.220">
    <property type="entry name" value="predicted glycosyltransferase like domains"/>
    <property type="match status" value="1"/>
</dbReference>
<gene>
    <name evidence="2" type="ordered locus">Hoch_4614</name>
</gene>
<feature type="domain" description="PilZ" evidence="1">
    <location>
        <begin position="5"/>
        <end position="108"/>
    </location>
</feature>
<evidence type="ECO:0000259" key="1">
    <source>
        <dbReference type="Pfam" id="PF07238"/>
    </source>
</evidence>
<dbReference type="EMBL" id="CP001804">
    <property type="protein sequence ID" value="ACY17105.1"/>
    <property type="molecule type" value="Genomic_DNA"/>
</dbReference>